<name>A0A8H7ND86_BIOOC</name>
<dbReference type="AlphaFoldDB" id="A0A8H7ND86"/>
<comment type="caution">
    <text evidence="1">The sequence shown here is derived from an EMBL/GenBank/DDBJ whole genome shotgun (WGS) entry which is preliminary data.</text>
</comment>
<accession>A0A8H7ND86</accession>
<sequence length="651" mass="73663">MEFSLGIGDAYLMSKLAWNVAQVLTKGRKSAPREFHELEDQLYSLVAALSALEKAFDYHDTPNSAVGSSTPQTDLLEEEALGGTLKKVLQSCGGTLKHLEKTMKKYGAMVEPHDVNETTMSRWAKVLAKDYKKIAWTTEKGNLDSLKSQLMIHTNSLDLILGVISNSRTKRIERVLHENSHMMKKIYDWFNESMKHTEIEVHGVTHLPLATPHPAPPATIFEVCLGQDMGGTREICSRASLHEHWNLGISKENLDDQYPLFTCHCSLSSGVNQGDHSSALYKYAFSPFTFPFSLVGSQKSWMLYKVADTLHNTMVAIIIRNVALNYIQEFEKTFIRTLSEAKAELMFSRSMNNMLAHIEPHTQQAYVLNLRGNVSSAGEDFESITFAVGTRTYRRSMIKGVDLLHYRAVKADFGSPSSTTEVQNPFCDYAEILLFYDETEDTTLGDISRNLLQVRSNTSKSFSEQEAQVTIRKIKCLGYSNEACTSTIESVDVNVQFARTETASDFYDKLEAMRLELFALSLEYPQKEENVVLHLQTAQVHTEDIYISDAEIFIVRNSSGRFRMIILSRNRCTILSQVLADDFFTRSNGRPNYRSPTYLVQLQVQGERKIYKYEEGLNTLNFHSVQAERMFDLGRLAISDSGSTKQIENST</sequence>
<evidence type="ECO:0000313" key="1">
    <source>
        <dbReference type="EMBL" id="KAF9753538.1"/>
    </source>
</evidence>
<dbReference type="PANTHER" id="PTHR38886:SF1">
    <property type="entry name" value="NACHT-NTPASE AND P-LOOP NTPASES N-TERMINAL DOMAIN-CONTAINING PROTEIN"/>
    <property type="match status" value="1"/>
</dbReference>
<proteinExistence type="predicted"/>
<gene>
    <name evidence="1" type="ORF">IM811_012296</name>
</gene>
<reference evidence="1" key="1">
    <citation type="submission" date="2020-10" db="EMBL/GenBank/DDBJ databases">
        <title>High-Quality Genome Resource of Clonostachys rosea strain S41 by Oxford Nanopore Long-Read Sequencing.</title>
        <authorList>
            <person name="Wang H."/>
        </authorList>
    </citation>
    <scope>NUCLEOTIDE SEQUENCE</scope>
    <source>
        <strain evidence="1">S41</strain>
    </source>
</reference>
<organism evidence="1 2">
    <name type="scientific">Bionectria ochroleuca</name>
    <name type="common">Gliocladium roseum</name>
    <dbReference type="NCBI Taxonomy" id="29856"/>
    <lineage>
        <taxon>Eukaryota</taxon>
        <taxon>Fungi</taxon>
        <taxon>Dikarya</taxon>
        <taxon>Ascomycota</taxon>
        <taxon>Pezizomycotina</taxon>
        <taxon>Sordariomycetes</taxon>
        <taxon>Hypocreomycetidae</taxon>
        <taxon>Hypocreales</taxon>
        <taxon>Bionectriaceae</taxon>
        <taxon>Clonostachys</taxon>
    </lineage>
</organism>
<dbReference type="EMBL" id="JADCTT010000004">
    <property type="protein sequence ID" value="KAF9753538.1"/>
    <property type="molecule type" value="Genomic_DNA"/>
</dbReference>
<dbReference type="Proteomes" id="UP000616885">
    <property type="component" value="Unassembled WGS sequence"/>
</dbReference>
<evidence type="ECO:0000313" key="2">
    <source>
        <dbReference type="Proteomes" id="UP000616885"/>
    </source>
</evidence>
<protein>
    <recommendedName>
        <fullName evidence="3">Fungal N-terminal domain-containing protein</fullName>
    </recommendedName>
</protein>
<evidence type="ECO:0008006" key="3">
    <source>
        <dbReference type="Google" id="ProtNLM"/>
    </source>
</evidence>
<dbReference type="PANTHER" id="PTHR38886">
    <property type="entry name" value="SESA DOMAIN-CONTAINING PROTEIN"/>
    <property type="match status" value="1"/>
</dbReference>